<accession>A0A2M8PH73</accession>
<evidence type="ECO:0000313" key="11">
    <source>
        <dbReference type="EMBL" id="PJF36881.1"/>
    </source>
</evidence>
<reference evidence="11 12" key="1">
    <citation type="submission" date="2017-11" db="EMBL/GenBank/DDBJ databases">
        <title>Evolution of Phototrophy in the Chloroflexi Phylum Driven by Horizontal Gene Transfer.</title>
        <authorList>
            <person name="Ward L.M."/>
            <person name="Hemp J."/>
            <person name="Shih P.M."/>
            <person name="Mcglynn S.E."/>
            <person name="Fischer W."/>
        </authorList>
    </citation>
    <scope>NUCLEOTIDE SEQUENCE [LARGE SCALE GENOMIC DNA]</scope>
    <source>
        <strain evidence="11">JP3_13</strain>
    </source>
</reference>
<dbReference type="InterPro" id="IPR015853">
    <property type="entry name" value="ABC_transpr_FbpC"/>
</dbReference>
<dbReference type="GO" id="GO:0015408">
    <property type="term" value="F:ABC-type ferric iron transporter activity"/>
    <property type="evidence" value="ECO:0007669"/>
    <property type="project" value="InterPro"/>
</dbReference>
<comment type="caution">
    <text evidence="11">The sequence shown here is derived from an EMBL/GenBank/DDBJ whole genome shotgun (WGS) entry which is preliminary data.</text>
</comment>
<proteinExistence type="predicted"/>
<dbReference type="GO" id="GO:0015418">
    <property type="term" value="F:ABC-type quaternary ammonium compound transporting activity"/>
    <property type="evidence" value="ECO:0007669"/>
    <property type="project" value="UniProtKB-EC"/>
</dbReference>
<evidence type="ECO:0000313" key="12">
    <source>
        <dbReference type="Proteomes" id="UP000229681"/>
    </source>
</evidence>
<sequence length="347" mass="37926">MKNDSLIELRNVSKAFGTTRAVKDVSLEIERGAIHVLLGASGCGKTTVLRLIAGLEVPDSGEIWLNGERVAGQGAWAPPEARRIGMVFQDYALFPHMTVRQNVLFALSALNGKLSPAERERRARQMLEMVGLAQHLDRFPHQLSGGEQQRVALARALAPSPSVVLLDEPFSNLDAALRRSMREEVRQILRAANTTAIFVTHDQEEALSLADTVVIMRQGRIEQVGAPQEVYLRPANPEVAAFLGEANFIEGVAQGEVAHCALGTLPLASPMYGKVSLMIRPEALRLTASQEGNAEVIAIRFFGHDQLLQLRFPDETTLEVRTWGNAELALGEHVAVSVRGNVMAYQS</sequence>
<dbReference type="GO" id="GO:0016887">
    <property type="term" value="F:ATP hydrolysis activity"/>
    <property type="evidence" value="ECO:0007669"/>
    <property type="project" value="InterPro"/>
</dbReference>
<dbReference type="InterPro" id="IPR003593">
    <property type="entry name" value="AAA+_ATPase"/>
</dbReference>
<dbReference type="InterPro" id="IPR017871">
    <property type="entry name" value="ABC_transporter-like_CS"/>
</dbReference>
<keyword evidence="8" id="KW-0472">Membrane</keyword>
<keyword evidence="4" id="KW-0547">Nucleotide-binding</keyword>
<dbReference type="EMBL" id="PGTM01000026">
    <property type="protein sequence ID" value="PJF36881.1"/>
    <property type="molecule type" value="Genomic_DNA"/>
</dbReference>
<dbReference type="Proteomes" id="UP000229681">
    <property type="component" value="Unassembled WGS sequence"/>
</dbReference>
<keyword evidence="6" id="KW-0408">Iron</keyword>
<dbReference type="Pfam" id="PF08402">
    <property type="entry name" value="TOBE_2"/>
    <property type="match status" value="1"/>
</dbReference>
<evidence type="ECO:0000256" key="4">
    <source>
        <dbReference type="ARBA" id="ARBA00022741"/>
    </source>
</evidence>
<dbReference type="InterPro" id="IPR027417">
    <property type="entry name" value="P-loop_NTPase"/>
</dbReference>
<evidence type="ECO:0000256" key="6">
    <source>
        <dbReference type="ARBA" id="ARBA00023004"/>
    </source>
</evidence>
<dbReference type="AlphaFoldDB" id="A0A2M8PH73"/>
<protein>
    <recommendedName>
        <fullName evidence="9">ABC-type quaternary amine transporter</fullName>
        <ecNumber evidence="9">7.6.2.9</ecNumber>
    </recommendedName>
</protein>
<dbReference type="InterPro" id="IPR050093">
    <property type="entry name" value="ABC_SmlMolc_Importer"/>
</dbReference>
<dbReference type="Gene3D" id="3.40.50.300">
    <property type="entry name" value="P-loop containing nucleotide triphosphate hydrolases"/>
    <property type="match status" value="1"/>
</dbReference>
<evidence type="ECO:0000256" key="1">
    <source>
        <dbReference type="ARBA" id="ARBA00022448"/>
    </source>
</evidence>
<dbReference type="SUPFAM" id="SSF50331">
    <property type="entry name" value="MOP-like"/>
    <property type="match status" value="1"/>
</dbReference>
<keyword evidence="1" id="KW-0813">Transport</keyword>
<dbReference type="GO" id="GO:0043190">
    <property type="term" value="C:ATP-binding cassette (ABC) transporter complex"/>
    <property type="evidence" value="ECO:0007669"/>
    <property type="project" value="InterPro"/>
</dbReference>
<dbReference type="SMART" id="SM00382">
    <property type="entry name" value="AAA"/>
    <property type="match status" value="1"/>
</dbReference>
<dbReference type="PANTHER" id="PTHR42781:SF4">
    <property type="entry name" value="SPERMIDINE_PUTRESCINE IMPORT ATP-BINDING PROTEIN POTA"/>
    <property type="match status" value="1"/>
</dbReference>
<evidence type="ECO:0000259" key="10">
    <source>
        <dbReference type="PROSITE" id="PS50893"/>
    </source>
</evidence>
<evidence type="ECO:0000256" key="7">
    <source>
        <dbReference type="ARBA" id="ARBA00023065"/>
    </source>
</evidence>
<gene>
    <name evidence="11" type="ORF">CUN49_03185</name>
</gene>
<feature type="domain" description="ABC transporter" evidence="10">
    <location>
        <begin position="7"/>
        <end position="243"/>
    </location>
</feature>
<dbReference type="PROSITE" id="PS00211">
    <property type="entry name" value="ABC_TRANSPORTER_1"/>
    <property type="match status" value="1"/>
</dbReference>
<dbReference type="InterPro" id="IPR008995">
    <property type="entry name" value="Mo/tungstate-bd_C_term_dom"/>
</dbReference>
<dbReference type="EC" id="7.6.2.9" evidence="9"/>
<dbReference type="InterPro" id="IPR013611">
    <property type="entry name" value="Transp-assoc_OB_typ2"/>
</dbReference>
<dbReference type="FunFam" id="3.40.50.300:FF:000425">
    <property type="entry name" value="Probable ABC transporter, ATP-binding subunit"/>
    <property type="match status" value="1"/>
</dbReference>
<keyword evidence="7" id="KW-0406">Ion transport</keyword>
<evidence type="ECO:0000256" key="5">
    <source>
        <dbReference type="ARBA" id="ARBA00022840"/>
    </source>
</evidence>
<evidence type="ECO:0000256" key="9">
    <source>
        <dbReference type="ARBA" id="ARBA00066388"/>
    </source>
</evidence>
<dbReference type="PANTHER" id="PTHR42781">
    <property type="entry name" value="SPERMIDINE/PUTRESCINE IMPORT ATP-BINDING PROTEIN POTA"/>
    <property type="match status" value="1"/>
</dbReference>
<dbReference type="GO" id="GO:0005524">
    <property type="term" value="F:ATP binding"/>
    <property type="evidence" value="ECO:0007669"/>
    <property type="project" value="UniProtKB-KW"/>
</dbReference>
<keyword evidence="2" id="KW-1003">Cell membrane</keyword>
<dbReference type="Pfam" id="PF00005">
    <property type="entry name" value="ABC_tran"/>
    <property type="match status" value="1"/>
</dbReference>
<dbReference type="PROSITE" id="PS50893">
    <property type="entry name" value="ABC_TRANSPORTER_2"/>
    <property type="match status" value="1"/>
</dbReference>
<evidence type="ECO:0000256" key="3">
    <source>
        <dbReference type="ARBA" id="ARBA00022496"/>
    </source>
</evidence>
<dbReference type="InterPro" id="IPR003439">
    <property type="entry name" value="ABC_transporter-like_ATP-bd"/>
</dbReference>
<dbReference type="SUPFAM" id="SSF52540">
    <property type="entry name" value="P-loop containing nucleoside triphosphate hydrolases"/>
    <property type="match status" value="1"/>
</dbReference>
<organism evidence="11 12">
    <name type="scientific">Candidatus Thermofonsia Clade 1 bacterium</name>
    <dbReference type="NCBI Taxonomy" id="2364210"/>
    <lineage>
        <taxon>Bacteria</taxon>
        <taxon>Bacillati</taxon>
        <taxon>Chloroflexota</taxon>
        <taxon>Candidatus Thermofontia</taxon>
        <taxon>Candidatus Thermofonsia Clade 1</taxon>
    </lineage>
</organism>
<name>A0A2M8PH73_9CHLR</name>
<dbReference type="CDD" id="cd03259">
    <property type="entry name" value="ABC_Carb_Solutes_like"/>
    <property type="match status" value="1"/>
</dbReference>
<evidence type="ECO:0000256" key="2">
    <source>
        <dbReference type="ARBA" id="ARBA00022475"/>
    </source>
</evidence>
<keyword evidence="3" id="KW-0410">Iron transport</keyword>
<keyword evidence="5 11" id="KW-0067">ATP-binding</keyword>
<evidence type="ECO:0000256" key="8">
    <source>
        <dbReference type="ARBA" id="ARBA00023136"/>
    </source>
</evidence>